<evidence type="ECO:0000256" key="1">
    <source>
        <dbReference type="ARBA" id="ARBA00022723"/>
    </source>
</evidence>
<dbReference type="Gene3D" id="3.40.50.1400">
    <property type="match status" value="2"/>
</dbReference>
<dbReference type="SUPFAM" id="SSF53800">
    <property type="entry name" value="Chelatase"/>
    <property type="match status" value="2"/>
</dbReference>
<dbReference type="RefSeq" id="WP_193539898.1">
    <property type="nucleotide sequence ID" value="NZ_JADCLJ010000025.1"/>
</dbReference>
<dbReference type="PANTHER" id="PTHR33542:SF3">
    <property type="entry name" value="SIROHYDROCHLORIN FERROCHELATASE, CHLOROPLASTIC"/>
    <property type="match status" value="1"/>
</dbReference>
<dbReference type="InterPro" id="IPR002762">
    <property type="entry name" value="CbiX-like"/>
</dbReference>
<keyword evidence="4" id="KW-1185">Reference proteome</keyword>
<evidence type="ECO:0000256" key="2">
    <source>
        <dbReference type="ARBA" id="ARBA00023239"/>
    </source>
</evidence>
<protein>
    <submittedName>
        <fullName evidence="3">Sirohydrochlorin chelatase</fullName>
    </submittedName>
</protein>
<dbReference type="InterPro" id="IPR050963">
    <property type="entry name" value="Sirohydro_Cobaltochel/CbiX"/>
</dbReference>
<proteinExistence type="predicted"/>
<keyword evidence="1" id="KW-0479">Metal-binding</keyword>
<gene>
    <name evidence="3" type="ORF">IMZ08_21520</name>
</gene>
<organism evidence="3 4">
    <name type="scientific">Litchfieldia luteola</name>
    <dbReference type="NCBI Taxonomy" id="682179"/>
    <lineage>
        <taxon>Bacteria</taxon>
        <taxon>Bacillati</taxon>
        <taxon>Bacillota</taxon>
        <taxon>Bacilli</taxon>
        <taxon>Bacillales</taxon>
        <taxon>Bacillaceae</taxon>
        <taxon>Litchfieldia</taxon>
    </lineage>
</organism>
<sequence>MINVEAVVYIGHGSRNATANNEFVQFIKEVMTEVGTPIQAYGFLELEKPTIKEAVEECILKGATNIKVIPVLLLSGIHVTVDIPNEIKALEQEYPYLSFLYGRPLGADDLMVDILLRRINEKSSSESRGILLVGHGSREPEAGVEFEEIRRKVESESKSPIFTSYLKAQEPAFSVELERRVKGDYQQLVVLPFLLFKGGFISKMNDEISSVNHSETEIILCEPLGFDYRLKSIVLKRVYELSFKEER</sequence>
<comment type="caution">
    <text evidence="3">The sequence shown here is derived from an EMBL/GenBank/DDBJ whole genome shotgun (WGS) entry which is preliminary data.</text>
</comment>
<name>A0ABR9QQ47_9BACI</name>
<evidence type="ECO:0000313" key="4">
    <source>
        <dbReference type="Proteomes" id="UP001516662"/>
    </source>
</evidence>
<evidence type="ECO:0000313" key="3">
    <source>
        <dbReference type="EMBL" id="MBE4910623.1"/>
    </source>
</evidence>
<accession>A0ABR9QQ47</accession>
<dbReference type="CDD" id="cd03416">
    <property type="entry name" value="CbiX_SirB_N"/>
    <property type="match status" value="1"/>
</dbReference>
<reference evidence="3 4" key="1">
    <citation type="submission" date="2020-10" db="EMBL/GenBank/DDBJ databases">
        <title>Bacillus sp. HD4P25, an endophyte from a halophyte.</title>
        <authorList>
            <person name="Sun J.-Q."/>
        </authorList>
    </citation>
    <scope>NUCLEOTIDE SEQUENCE [LARGE SCALE GENOMIC DNA]</scope>
    <source>
        <strain evidence="3 4">YIM 93174</strain>
    </source>
</reference>
<dbReference type="EMBL" id="JADCLJ010000025">
    <property type="protein sequence ID" value="MBE4910623.1"/>
    <property type="molecule type" value="Genomic_DNA"/>
</dbReference>
<dbReference type="Pfam" id="PF01903">
    <property type="entry name" value="CbiX"/>
    <property type="match status" value="2"/>
</dbReference>
<dbReference type="Proteomes" id="UP001516662">
    <property type="component" value="Unassembled WGS sequence"/>
</dbReference>
<keyword evidence="2" id="KW-0456">Lyase</keyword>
<dbReference type="PANTHER" id="PTHR33542">
    <property type="entry name" value="SIROHYDROCHLORIN FERROCHELATASE, CHLOROPLASTIC"/>
    <property type="match status" value="1"/>
</dbReference>